<evidence type="ECO:0000313" key="2">
    <source>
        <dbReference type="EMBL" id="AAB84826.1"/>
    </source>
</evidence>
<evidence type="ECO:0000313" key="3">
    <source>
        <dbReference type="Proteomes" id="UP000005223"/>
    </source>
</evidence>
<feature type="region of interest" description="Disordered" evidence="1">
    <location>
        <begin position="1"/>
        <end position="24"/>
    </location>
</feature>
<feature type="compositionally biased region" description="Basic and acidic residues" evidence="1">
    <location>
        <begin position="1"/>
        <end position="19"/>
    </location>
</feature>
<keyword evidence="3" id="KW-1185">Reference proteome</keyword>
<evidence type="ECO:0000256" key="1">
    <source>
        <dbReference type="SAM" id="MobiDB-lite"/>
    </source>
</evidence>
<dbReference type="PIR" id="B69141">
    <property type="entry name" value="B69141"/>
</dbReference>
<dbReference type="AlphaFoldDB" id="O26420"/>
<organism evidence="2 3">
    <name type="scientific">Methanothermobacter thermautotrophicus (strain ATCC 29096 / DSM 1053 / JCM 10044 / NBRC 100330 / Delta H)</name>
    <name type="common">Methanobacterium thermoautotrophicum</name>
    <dbReference type="NCBI Taxonomy" id="187420"/>
    <lineage>
        <taxon>Archaea</taxon>
        <taxon>Methanobacteriati</taxon>
        <taxon>Methanobacteriota</taxon>
        <taxon>Methanomada group</taxon>
        <taxon>Methanobacteria</taxon>
        <taxon>Methanobacteriales</taxon>
        <taxon>Methanobacteriaceae</taxon>
        <taxon>Methanothermobacter</taxon>
    </lineage>
</organism>
<proteinExistence type="predicted"/>
<sequence>MRPERPRRNNKECRDDQCRSRNRKITHQLPMRRYQTAYLLSLPMKSLAHSRPPGYPRCHLQRHPTRHRLAEAQGHGKEVSEDSHQEDLPYHREHEGRHPAPRALEYGLKK</sequence>
<protein>
    <submittedName>
        <fullName evidence="2">Uncharacterized protein</fullName>
    </submittedName>
</protein>
<dbReference type="EMBL" id="AE000666">
    <property type="protein sequence ID" value="AAB84826.1"/>
    <property type="molecule type" value="Genomic_DNA"/>
</dbReference>
<dbReference type="EnsemblBacteria" id="AAB84826">
    <property type="protein sequence ID" value="AAB84826"/>
    <property type="gene ID" value="MTH_320"/>
</dbReference>
<gene>
    <name evidence="2" type="ordered locus">MTH_320</name>
</gene>
<dbReference type="KEGG" id="mth:MTH_320"/>
<accession>O26420</accession>
<feature type="compositionally biased region" description="Basic and acidic residues" evidence="1">
    <location>
        <begin position="68"/>
        <end position="98"/>
    </location>
</feature>
<dbReference type="Proteomes" id="UP000005223">
    <property type="component" value="Chromosome"/>
</dbReference>
<feature type="region of interest" description="Disordered" evidence="1">
    <location>
        <begin position="66"/>
        <end position="110"/>
    </location>
</feature>
<dbReference type="PaxDb" id="187420-MTH_320"/>
<dbReference type="HOGENOM" id="CLU_2165308_0_0_2"/>
<name>O26420_METTH</name>
<reference evidence="2 3" key="1">
    <citation type="journal article" date="1997" name="J. Bacteriol.">
        <title>Complete genome sequence of Methanobacterium thermoautotrophicum deltaH: functional analysis and comparative genomics.</title>
        <authorList>
            <person name="Smith D.R."/>
            <person name="Doucette-Stamm L.A."/>
            <person name="Deloughery C."/>
            <person name="Lee H.-M."/>
            <person name="Dubois J."/>
            <person name="Aldredge T."/>
            <person name="Bashirzadeh R."/>
            <person name="Blakely D."/>
            <person name="Cook R."/>
            <person name="Gilbert K."/>
            <person name="Harrison D."/>
            <person name="Hoang L."/>
            <person name="Keagle P."/>
            <person name="Lumm W."/>
            <person name="Pothier B."/>
            <person name="Qiu D."/>
            <person name="Spadafora R."/>
            <person name="Vicare R."/>
            <person name="Wang Y."/>
            <person name="Wierzbowski J."/>
            <person name="Gibson R."/>
            <person name="Jiwani N."/>
            <person name="Caruso A."/>
            <person name="Bush D."/>
            <person name="Safer H."/>
            <person name="Patwell D."/>
            <person name="Prabhakar S."/>
            <person name="McDougall S."/>
            <person name="Shimer G."/>
            <person name="Goyal A."/>
            <person name="Pietrovski S."/>
            <person name="Church G.M."/>
            <person name="Daniels C.J."/>
            <person name="Mao J.-i."/>
            <person name="Rice P."/>
            <person name="Nolling J."/>
            <person name="Reeve J.N."/>
        </authorList>
    </citation>
    <scope>NUCLEOTIDE SEQUENCE [LARGE SCALE GENOMIC DNA]</scope>
    <source>
        <strain evidence="3">ATCC 29096 / DSM 1053 / JCM 10044 / NBRC 100330 / Delta H</strain>
    </source>
</reference>
<dbReference type="InParanoid" id="O26420"/>